<feature type="region of interest" description="Disordered" evidence="5">
    <location>
        <begin position="29"/>
        <end position="57"/>
    </location>
</feature>
<dbReference type="EMBL" id="BAAAOP010000002">
    <property type="protein sequence ID" value="GAA2185822.1"/>
    <property type="molecule type" value="Genomic_DNA"/>
</dbReference>
<feature type="compositionally biased region" description="Polar residues" evidence="5">
    <location>
        <begin position="38"/>
        <end position="54"/>
    </location>
</feature>
<dbReference type="PANTHER" id="PTHR30532:SF1">
    <property type="entry name" value="IRON(3+)-HYDROXAMATE-BINDING PROTEIN FHUD"/>
    <property type="match status" value="1"/>
</dbReference>
<dbReference type="InterPro" id="IPR051313">
    <property type="entry name" value="Bact_iron-sidero_bind"/>
</dbReference>
<dbReference type="PROSITE" id="PS50983">
    <property type="entry name" value="FE_B12_PBP"/>
    <property type="match status" value="1"/>
</dbReference>
<keyword evidence="9" id="KW-1185">Reference proteome</keyword>
<evidence type="ECO:0000256" key="1">
    <source>
        <dbReference type="ARBA" id="ARBA00004196"/>
    </source>
</evidence>
<keyword evidence="3" id="KW-0813">Transport</keyword>
<evidence type="ECO:0000313" key="9">
    <source>
        <dbReference type="Proteomes" id="UP001501084"/>
    </source>
</evidence>
<sequence length="350" mass="36619">MIRTLRTAAAAAVVTAVAFTAAGCGTTSVEGGADDAPQATSEACQNDSTTTSTGPIEITDGVGRTVQLDAPAERIAVLEWQQAEDAMTLCVAPVAVSDPEGYATWVSAEKLPEDVVDLGTRGEPDLDALYGAKPDLIIVEAFEADADIVQTLEQESDVPVLVTVGADTKDPIGNMKNVFTLIAEATGRTERAEAVLADFDEHLADAKEEVATADLPTTDFVYFDGWIEGSNLVIRPYGEGALFTAFGEELGLTPAWSDDIDQAYGNGGVDPAYGLAQTDLEGLTAVGDANLFYTEEGGYTDELEKSAIWNSLPAVEEGRARAFPSGVWGAGGPLSGQQAVDAFVDAILEK</sequence>
<dbReference type="Gene3D" id="3.40.50.1980">
    <property type="entry name" value="Nitrogenase molybdenum iron protein domain"/>
    <property type="match status" value="2"/>
</dbReference>
<comment type="similarity">
    <text evidence="2">Belongs to the bacterial solute-binding protein 8 family.</text>
</comment>
<dbReference type="Proteomes" id="UP001501084">
    <property type="component" value="Unassembled WGS sequence"/>
</dbReference>
<keyword evidence="4 6" id="KW-0732">Signal</keyword>
<comment type="caution">
    <text evidence="8">The sequence shown here is derived from an EMBL/GenBank/DDBJ whole genome shotgun (WGS) entry which is preliminary data.</text>
</comment>
<evidence type="ECO:0000256" key="6">
    <source>
        <dbReference type="SAM" id="SignalP"/>
    </source>
</evidence>
<organism evidence="8 9">
    <name type="scientific">Leucobacter alluvii</name>
    <dbReference type="NCBI Taxonomy" id="340321"/>
    <lineage>
        <taxon>Bacteria</taxon>
        <taxon>Bacillati</taxon>
        <taxon>Actinomycetota</taxon>
        <taxon>Actinomycetes</taxon>
        <taxon>Micrococcales</taxon>
        <taxon>Microbacteriaceae</taxon>
        <taxon>Leucobacter</taxon>
    </lineage>
</organism>
<dbReference type="CDD" id="cd01146">
    <property type="entry name" value="FhuD"/>
    <property type="match status" value="1"/>
</dbReference>
<dbReference type="PANTHER" id="PTHR30532">
    <property type="entry name" value="IRON III DICITRATE-BINDING PERIPLASMIC PROTEIN"/>
    <property type="match status" value="1"/>
</dbReference>
<evidence type="ECO:0000256" key="5">
    <source>
        <dbReference type="SAM" id="MobiDB-lite"/>
    </source>
</evidence>
<protein>
    <submittedName>
        <fullName evidence="8">Siderophore ABC transporter substrate-binding protein CdtB</fullName>
    </submittedName>
</protein>
<evidence type="ECO:0000256" key="4">
    <source>
        <dbReference type="ARBA" id="ARBA00022729"/>
    </source>
</evidence>
<dbReference type="Pfam" id="PF01497">
    <property type="entry name" value="Peripla_BP_2"/>
    <property type="match status" value="1"/>
</dbReference>
<name>A0ABN3B337_9MICO</name>
<feature type="chain" id="PRO_5045429733" evidence="6">
    <location>
        <begin position="23"/>
        <end position="350"/>
    </location>
</feature>
<dbReference type="SUPFAM" id="SSF53807">
    <property type="entry name" value="Helical backbone' metal receptor"/>
    <property type="match status" value="1"/>
</dbReference>
<gene>
    <name evidence="8" type="primary">cdtB</name>
    <name evidence="8" type="ORF">GCM10009786_03800</name>
</gene>
<comment type="subcellular location">
    <subcellularLocation>
        <location evidence="1">Cell envelope</location>
    </subcellularLocation>
</comment>
<feature type="domain" description="Fe/B12 periplasmic-binding" evidence="7">
    <location>
        <begin position="74"/>
        <end position="350"/>
    </location>
</feature>
<evidence type="ECO:0000259" key="7">
    <source>
        <dbReference type="PROSITE" id="PS50983"/>
    </source>
</evidence>
<dbReference type="InterPro" id="IPR002491">
    <property type="entry name" value="ABC_transptr_periplasmic_BD"/>
</dbReference>
<dbReference type="PROSITE" id="PS51257">
    <property type="entry name" value="PROKAR_LIPOPROTEIN"/>
    <property type="match status" value="1"/>
</dbReference>
<accession>A0ABN3B337</accession>
<feature type="signal peptide" evidence="6">
    <location>
        <begin position="1"/>
        <end position="22"/>
    </location>
</feature>
<evidence type="ECO:0000256" key="3">
    <source>
        <dbReference type="ARBA" id="ARBA00022448"/>
    </source>
</evidence>
<dbReference type="RefSeq" id="WP_346057188.1">
    <property type="nucleotide sequence ID" value="NZ_BAAAOP010000002.1"/>
</dbReference>
<proteinExistence type="inferred from homology"/>
<evidence type="ECO:0000313" key="8">
    <source>
        <dbReference type="EMBL" id="GAA2185822.1"/>
    </source>
</evidence>
<reference evidence="8 9" key="1">
    <citation type="journal article" date="2019" name="Int. J. Syst. Evol. Microbiol.">
        <title>The Global Catalogue of Microorganisms (GCM) 10K type strain sequencing project: providing services to taxonomists for standard genome sequencing and annotation.</title>
        <authorList>
            <consortium name="The Broad Institute Genomics Platform"/>
            <consortium name="The Broad Institute Genome Sequencing Center for Infectious Disease"/>
            <person name="Wu L."/>
            <person name="Ma J."/>
        </authorList>
    </citation>
    <scope>NUCLEOTIDE SEQUENCE [LARGE SCALE GENOMIC DNA]</scope>
    <source>
        <strain evidence="8 9">JCM 14919</strain>
    </source>
</reference>
<evidence type="ECO:0000256" key="2">
    <source>
        <dbReference type="ARBA" id="ARBA00008814"/>
    </source>
</evidence>